<dbReference type="InterPro" id="IPR008972">
    <property type="entry name" value="Cupredoxin"/>
</dbReference>
<gene>
    <name evidence="2" type="ORF">V3H18_01570</name>
</gene>
<evidence type="ECO:0000313" key="3">
    <source>
        <dbReference type="Proteomes" id="UP001350748"/>
    </source>
</evidence>
<dbReference type="Pfam" id="PF13473">
    <property type="entry name" value="Cupredoxin_1"/>
    <property type="match status" value="1"/>
</dbReference>
<feature type="domain" description="EfeO-type cupredoxin-like" evidence="1">
    <location>
        <begin position="17"/>
        <end position="115"/>
    </location>
</feature>
<protein>
    <submittedName>
        <fullName evidence="2">Cupredoxin domain-containing protein</fullName>
    </submittedName>
</protein>
<dbReference type="InterPro" id="IPR052721">
    <property type="entry name" value="ET_Amicyanin"/>
</dbReference>
<keyword evidence="3" id="KW-1185">Reference proteome</keyword>
<sequence length="118" mass="12575">MIVRTIWWGARIPLLAGLATGVAGPRAPAADSPATVAIENFGFQPAEIAVKAGARVRFVNKDQVPHSIVVESGGREISRSPEQVDEDETFDVVLSSPGEVSYYCGLHLGMKGRISVTQ</sequence>
<organism evidence="2 3">
    <name type="scientific">Methylocystis borbori</name>
    <dbReference type="NCBI Taxonomy" id="3118750"/>
    <lineage>
        <taxon>Bacteria</taxon>
        <taxon>Pseudomonadati</taxon>
        <taxon>Pseudomonadota</taxon>
        <taxon>Alphaproteobacteria</taxon>
        <taxon>Hyphomicrobiales</taxon>
        <taxon>Methylocystaceae</taxon>
        <taxon>Methylocystis</taxon>
    </lineage>
</organism>
<comment type="caution">
    <text evidence="2">The sequence shown here is derived from an EMBL/GenBank/DDBJ whole genome shotgun (WGS) entry which is preliminary data.</text>
</comment>
<name>A0ABU7XDM7_9HYPH</name>
<reference evidence="2 3" key="1">
    <citation type="submission" date="2024-02" db="EMBL/GenBank/DDBJ databases">
        <authorList>
            <person name="Grouzdev D."/>
        </authorList>
    </citation>
    <scope>NUCLEOTIDE SEQUENCE [LARGE SCALE GENOMIC DNA]</scope>
    <source>
        <strain evidence="2 3">9N</strain>
    </source>
</reference>
<dbReference type="RefSeq" id="WP_332080120.1">
    <property type="nucleotide sequence ID" value="NZ_JAZHYN010000003.1"/>
</dbReference>
<dbReference type="Gene3D" id="2.60.40.420">
    <property type="entry name" value="Cupredoxins - blue copper proteins"/>
    <property type="match status" value="1"/>
</dbReference>
<dbReference type="SUPFAM" id="SSF49503">
    <property type="entry name" value="Cupredoxins"/>
    <property type="match status" value="1"/>
</dbReference>
<evidence type="ECO:0000313" key="2">
    <source>
        <dbReference type="EMBL" id="MEF3365215.1"/>
    </source>
</evidence>
<dbReference type="EMBL" id="JAZHYN010000003">
    <property type="protein sequence ID" value="MEF3365215.1"/>
    <property type="molecule type" value="Genomic_DNA"/>
</dbReference>
<evidence type="ECO:0000259" key="1">
    <source>
        <dbReference type="Pfam" id="PF13473"/>
    </source>
</evidence>
<dbReference type="InterPro" id="IPR028096">
    <property type="entry name" value="EfeO_Cupredoxin"/>
</dbReference>
<proteinExistence type="predicted"/>
<accession>A0ABU7XDM7</accession>
<dbReference type="Proteomes" id="UP001350748">
    <property type="component" value="Unassembled WGS sequence"/>
</dbReference>
<dbReference type="PANTHER" id="PTHR36507:SF1">
    <property type="entry name" value="BLL1555 PROTEIN"/>
    <property type="match status" value="1"/>
</dbReference>
<dbReference type="PANTHER" id="PTHR36507">
    <property type="entry name" value="BLL1555 PROTEIN"/>
    <property type="match status" value="1"/>
</dbReference>